<keyword evidence="4" id="KW-1185">Reference proteome</keyword>
<dbReference type="EMBL" id="JACHJQ010000012">
    <property type="protein sequence ID" value="MBB4912243.1"/>
    <property type="molecule type" value="Genomic_DNA"/>
</dbReference>
<dbReference type="SUPFAM" id="SSF54637">
    <property type="entry name" value="Thioesterase/thiol ester dehydrase-isomerase"/>
    <property type="match status" value="1"/>
</dbReference>
<name>A0A7W7QEW3_9PSEU</name>
<dbReference type="InterPro" id="IPR052342">
    <property type="entry name" value="MCH/BMMD"/>
</dbReference>
<dbReference type="Gene3D" id="3.10.129.10">
    <property type="entry name" value="Hotdog Thioesterase"/>
    <property type="match status" value="1"/>
</dbReference>
<dbReference type="PANTHER" id="PTHR43664:SF1">
    <property type="entry name" value="BETA-METHYLMALYL-COA DEHYDRATASE"/>
    <property type="match status" value="1"/>
</dbReference>
<sequence length="152" mass="16886">MTGRHLEEFAVGDVYVHVPSRTVTETDNVLFSTMTMNPQPLHLDAEFARTTEHGKPVVNGMFTLALMMGLTVHDTTLGTTLGNLGFSRIDFHRPVFAGDTLTAETEVVSVRPSRSKPDRGIVEFEHRARNQHGELLITCRRAGMILRKEVAA</sequence>
<organism evidence="3 4">
    <name type="scientific">Actinophytocola algeriensis</name>
    <dbReference type="NCBI Taxonomy" id="1768010"/>
    <lineage>
        <taxon>Bacteria</taxon>
        <taxon>Bacillati</taxon>
        <taxon>Actinomycetota</taxon>
        <taxon>Actinomycetes</taxon>
        <taxon>Pseudonocardiales</taxon>
        <taxon>Pseudonocardiaceae</taxon>
    </lineage>
</organism>
<protein>
    <submittedName>
        <fullName evidence="3">Acyl dehydratase</fullName>
    </submittedName>
</protein>
<accession>A0A7W7QEW3</accession>
<evidence type="ECO:0000259" key="2">
    <source>
        <dbReference type="Pfam" id="PF01575"/>
    </source>
</evidence>
<dbReference type="AlphaFoldDB" id="A0A7W7QEW3"/>
<proteinExistence type="inferred from homology"/>
<evidence type="ECO:0000313" key="3">
    <source>
        <dbReference type="EMBL" id="MBB4912243.1"/>
    </source>
</evidence>
<dbReference type="Proteomes" id="UP000520767">
    <property type="component" value="Unassembled WGS sequence"/>
</dbReference>
<evidence type="ECO:0000256" key="1">
    <source>
        <dbReference type="ARBA" id="ARBA00005254"/>
    </source>
</evidence>
<dbReference type="Pfam" id="PF01575">
    <property type="entry name" value="MaoC_dehydratas"/>
    <property type="match status" value="1"/>
</dbReference>
<comment type="caution">
    <text evidence="3">The sequence shown here is derived from an EMBL/GenBank/DDBJ whole genome shotgun (WGS) entry which is preliminary data.</text>
</comment>
<gene>
    <name evidence="3" type="ORF">FHR82_008514</name>
</gene>
<dbReference type="InterPro" id="IPR002539">
    <property type="entry name" value="MaoC-like_dom"/>
</dbReference>
<dbReference type="InterPro" id="IPR029069">
    <property type="entry name" value="HotDog_dom_sf"/>
</dbReference>
<dbReference type="RefSeq" id="WP_184816249.1">
    <property type="nucleotide sequence ID" value="NZ_JACHJQ010000012.1"/>
</dbReference>
<reference evidence="3 4" key="1">
    <citation type="submission" date="2020-08" db="EMBL/GenBank/DDBJ databases">
        <title>Genomic Encyclopedia of Type Strains, Phase III (KMG-III): the genomes of soil and plant-associated and newly described type strains.</title>
        <authorList>
            <person name="Whitman W."/>
        </authorList>
    </citation>
    <scope>NUCLEOTIDE SEQUENCE [LARGE SCALE GENOMIC DNA]</scope>
    <source>
        <strain evidence="3 4">CECT 8960</strain>
    </source>
</reference>
<dbReference type="CDD" id="cd03451">
    <property type="entry name" value="FkbR2"/>
    <property type="match status" value="1"/>
</dbReference>
<dbReference type="PANTHER" id="PTHR43664">
    <property type="entry name" value="MONOAMINE OXIDASE-RELATED"/>
    <property type="match status" value="1"/>
</dbReference>
<evidence type="ECO:0000313" key="4">
    <source>
        <dbReference type="Proteomes" id="UP000520767"/>
    </source>
</evidence>
<feature type="domain" description="MaoC-like" evidence="2">
    <location>
        <begin position="11"/>
        <end position="116"/>
    </location>
</feature>
<comment type="similarity">
    <text evidence="1">Belongs to the enoyl-CoA hydratase/isomerase family.</text>
</comment>